<feature type="domain" description="RecF/RecN/SMC N-terminal" evidence="4">
    <location>
        <begin position="3"/>
        <end position="1050"/>
    </location>
</feature>
<name>A0ABU3Z2H5_9EURY</name>
<dbReference type="Pfam" id="PF02463">
    <property type="entry name" value="SMC_N"/>
    <property type="match status" value="1"/>
</dbReference>
<dbReference type="Gene3D" id="1.10.287.510">
    <property type="entry name" value="Helix hairpin bin"/>
    <property type="match status" value="1"/>
</dbReference>
<proteinExistence type="inferred from homology"/>
<comment type="caution">
    <text evidence="5">The sequence shown here is derived from an EMBL/GenBank/DDBJ whole genome shotgun (WGS) entry which is preliminary data.</text>
</comment>
<feature type="coiled-coil region" evidence="3">
    <location>
        <begin position="706"/>
        <end position="767"/>
    </location>
</feature>
<organism evidence="5 6">
    <name type="scientific">Methanoculleus nereidis</name>
    <dbReference type="NCBI Taxonomy" id="2735141"/>
    <lineage>
        <taxon>Archaea</taxon>
        <taxon>Methanobacteriati</taxon>
        <taxon>Methanobacteriota</taxon>
        <taxon>Stenosarchaea group</taxon>
        <taxon>Methanomicrobia</taxon>
        <taxon>Methanomicrobiales</taxon>
        <taxon>Methanomicrobiaceae</taxon>
        <taxon>Methanoculleus</taxon>
    </lineage>
</organism>
<reference evidence="5 6" key="1">
    <citation type="submission" date="2020-05" db="EMBL/GenBank/DDBJ databases">
        <title>Isolation and characterization of methanoarchaea from a cold seep at offshore SW Taiwan.</title>
        <authorList>
            <person name="Chen Y.-W."/>
            <person name="Chen S.-C."/>
            <person name="Lai M.-C."/>
        </authorList>
    </citation>
    <scope>NUCLEOTIDE SEQUENCE [LARGE SCALE GENOMIC DNA]</scope>
    <source>
        <strain evidence="5 6">YWC-01</strain>
    </source>
</reference>
<dbReference type="PANTHER" id="PTHR32114:SF2">
    <property type="entry name" value="ABC TRANSPORTER ABCH.3"/>
    <property type="match status" value="1"/>
</dbReference>
<keyword evidence="1 3" id="KW-0175">Coiled coil</keyword>
<evidence type="ECO:0000256" key="3">
    <source>
        <dbReference type="SAM" id="Coils"/>
    </source>
</evidence>
<feature type="coiled-coil region" evidence="3">
    <location>
        <begin position="250"/>
        <end position="431"/>
    </location>
</feature>
<evidence type="ECO:0000313" key="6">
    <source>
        <dbReference type="Proteomes" id="UP001273768"/>
    </source>
</evidence>
<gene>
    <name evidence="5" type="ORF">HL657_07345</name>
</gene>
<dbReference type="RefSeq" id="WP_317296171.1">
    <property type="nucleotide sequence ID" value="NZ_JABFFQ010000004.1"/>
</dbReference>
<sequence>MLLNKLRMRNFKRFRDQEIVFQDGITGIVGNNGTGKSSIMSAALFALYGLQGTGLDGNYIVSSFAGPQDVCEVRLDFSVGGNEYAVVRKFKRRPSSTLHEANLYLNQKLLASSVQKVGQEVQRIVGMGPGDFRNTIYAGQKELLALIESRAGSRKDWFMQVLGIDYLKKDSMEDLKEVIDAREGAYRELSGRLQELDADRIRDRLAALRAGLAGAEEEGEKALAAERAAAEELDGARQERDRLLSVRDRYLHLAREEKVLADEIERLQSECREGEAEIADRQRLQAELEELAHLADRYESLKAEVAALAEEKARADRLALEANAAEEQVREYGERHAKIEAELAALAEDERAVAGLTREVAEWQALRDRIAAMKALQPEYDALREELARMDERFTQIERRVGENRTEIEGIEEKARRLRALEEEAGDYETLRAREEVLLQAQEHARQEGRCLREVDAASEEMSLLESDIAGLARQLAGIGSIEEKIESAESRKEYLTSRISACAERQETIREEIRRLAEHRAEILAAGPEGSCPTCHQGLGEHYEELVGDLATATASMQKTLANLEGEHTRAAAERQSLIAALKDLYGQRTSSQRLKEQHALYSSRYEQSAGVMQRWLAEAEEHRAAMRALGVEEYDPAAHITLRERIRALAEMRAAADTLRGECSRLPVLQEERQRLIIDVEGYLTRKEEVEVKLSRLGFDPVVRQRLEVEAQALEASYRAYAEAQARLTRRPALEEELQALSARIEGLRERGQAIRDELARLSSDPDRLAHLNEECGRAEAAYRRAFELRVRLEEVPRLLEGVEAKRGLLAAREAERFRVRAVIEELGFNEATVAAAQEALAVCERDLLAVRERGYAISARISSLKAEIEEEAGRLSRSEGLIRHQTALTEEIGRLKLTRSLIKDYTDYLLQVVRDRIEEEAGRVLAEITDGRYGTVMLDDDFTVLVHDMGDDYPADRFSGGEQDDIAIALRVALSRFLAEVNEVHDSTFLIFDEIFGSQDEGRRNNLLRALRTQEAHFPQILLISHITEVQDEFSTTLMVEMGADQASTVREFE</sequence>
<dbReference type="InterPro" id="IPR027417">
    <property type="entry name" value="P-loop_NTPase"/>
</dbReference>
<evidence type="ECO:0000256" key="1">
    <source>
        <dbReference type="ARBA" id="ARBA00023054"/>
    </source>
</evidence>
<accession>A0ABU3Z2H5</accession>
<dbReference type="SUPFAM" id="SSF75712">
    <property type="entry name" value="Rad50 coiled-coil Zn hook"/>
    <property type="match status" value="1"/>
</dbReference>
<comment type="similarity">
    <text evidence="2">Belongs to the Sph1/Sph2 family.</text>
</comment>
<dbReference type="EMBL" id="JABFFQ010000004">
    <property type="protein sequence ID" value="MDV4342991.1"/>
    <property type="molecule type" value="Genomic_DNA"/>
</dbReference>
<dbReference type="InterPro" id="IPR003395">
    <property type="entry name" value="RecF/RecN/SMC_N"/>
</dbReference>
<protein>
    <submittedName>
        <fullName evidence="5">SMC family ATPase</fullName>
    </submittedName>
</protein>
<evidence type="ECO:0000259" key="4">
    <source>
        <dbReference type="Pfam" id="PF02463"/>
    </source>
</evidence>
<dbReference type="Gene3D" id="3.40.50.300">
    <property type="entry name" value="P-loop containing nucleotide triphosphate hydrolases"/>
    <property type="match status" value="2"/>
</dbReference>
<dbReference type="PANTHER" id="PTHR32114">
    <property type="entry name" value="ABC TRANSPORTER ABCH.3"/>
    <property type="match status" value="1"/>
</dbReference>
<evidence type="ECO:0000313" key="5">
    <source>
        <dbReference type="EMBL" id="MDV4342991.1"/>
    </source>
</evidence>
<dbReference type="Proteomes" id="UP001273768">
    <property type="component" value="Unassembled WGS sequence"/>
</dbReference>
<keyword evidence="6" id="KW-1185">Reference proteome</keyword>
<evidence type="ECO:0000256" key="2">
    <source>
        <dbReference type="ARBA" id="ARBA00049666"/>
    </source>
</evidence>
<dbReference type="SUPFAM" id="SSF52540">
    <property type="entry name" value="P-loop containing nucleoside triphosphate hydrolases"/>
    <property type="match status" value="1"/>
</dbReference>